<evidence type="ECO:0000256" key="1">
    <source>
        <dbReference type="SAM" id="Coils"/>
    </source>
</evidence>
<dbReference type="Proteomes" id="UP000602050">
    <property type="component" value="Unassembled WGS sequence"/>
</dbReference>
<evidence type="ECO:0000256" key="2">
    <source>
        <dbReference type="SAM" id="SignalP"/>
    </source>
</evidence>
<dbReference type="EMBL" id="BMEV01000028">
    <property type="protein sequence ID" value="GFZ76178.1"/>
    <property type="molecule type" value="Genomic_DNA"/>
</dbReference>
<sequence>MKKVLISGGLAVFIALAGCQATNEEGARHPDNNIDRYQNTTTERWANDRNYTMERDADRYQNRDFRNVNNRFGDRTDNVQRVRNNNNENRYEIAEEAAEKITEQVAEIESAYVLTTDNNAYVAAELDTSHRNKNTNNRNRFDDEVSDEVKEKIADIVRSVDRDIENVYVSTNPDFFDLTNGYIDDVNRGEPVEGFFDQFSNMIERLFPQNR</sequence>
<reference evidence="3" key="1">
    <citation type="journal article" date="2014" name="Int. J. Syst. Evol. Microbiol.">
        <title>Complete genome sequence of Corynebacterium casei LMG S-19264T (=DSM 44701T), isolated from a smear-ripened cheese.</title>
        <authorList>
            <consortium name="US DOE Joint Genome Institute (JGI-PGF)"/>
            <person name="Walter F."/>
            <person name="Albersmeier A."/>
            <person name="Kalinowski J."/>
            <person name="Ruckert C."/>
        </authorList>
    </citation>
    <scope>NUCLEOTIDE SEQUENCE</scope>
    <source>
        <strain evidence="3">CGMCC 1.12360</strain>
    </source>
</reference>
<evidence type="ECO:0000313" key="4">
    <source>
        <dbReference type="Proteomes" id="UP000602050"/>
    </source>
</evidence>
<feature type="coiled-coil region" evidence="1">
    <location>
        <begin position="84"/>
        <end position="111"/>
    </location>
</feature>
<feature type="chain" id="PRO_5039051253" evidence="2">
    <location>
        <begin position="18"/>
        <end position="211"/>
    </location>
</feature>
<dbReference type="Pfam" id="PF09580">
    <property type="entry name" value="Spore_YhcN_YlaJ"/>
    <property type="match status" value="1"/>
</dbReference>
<dbReference type="GO" id="GO:0030435">
    <property type="term" value="P:sporulation resulting in formation of a cellular spore"/>
    <property type="evidence" value="ECO:0007669"/>
    <property type="project" value="InterPro"/>
</dbReference>
<keyword evidence="3" id="KW-0449">Lipoprotein</keyword>
<dbReference type="PROSITE" id="PS51257">
    <property type="entry name" value="PROKAR_LIPOPROTEIN"/>
    <property type="match status" value="1"/>
</dbReference>
<reference evidence="3" key="2">
    <citation type="submission" date="2020-09" db="EMBL/GenBank/DDBJ databases">
        <authorList>
            <person name="Sun Q."/>
            <person name="Zhou Y."/>
        </authorList>
    </citation>
    <scope>NUCLEOTIDE SEQUENCE</scope>
    <source>
        <strain evidence="3">CGMCC 1.12360</strain>
    </source>
</reference>
<accession>A0A8J2TRU4</accession>
<evidence type="ECO:0000313" key="3">
    <source>
        <dbReference type="EMBL" id="GFZ76178.1"/>
    </source>
</evidence>
<organism evidence="3 4">
    <name type="scientific">Compostibacillus humi</name>
    <dbReference type="NCBI Taxonomy" id="1245525"/>
    <lineage>
        <taxon>Bacteria</taxon>
        <taxon>Bacillati</taxon>
        <taxon>Bacillota</taxon>
        <taxon>Bacilli</taxon>
        <taxon>Bacillales</taxon>
        <taxon>Bacillaceae</taxon>
        <taxon>Compostibacillus</taxon>
    </lineage>
</organism>
<name>A0A8J2TRU4_9BACI</name>
<dbReference type="InterPro" id="IPR019076">
    <property type="entry name" value="Spore_lipoprot_YhcN/YlaJ-like"/>
</dbReference>
<gene>
    <name evidence="3" type="primary">yhcN</name>
    <name evidence="3" type="ORF">GCM10010978_17260</name>
</gene>
<keyword evidence="4" id="KW-1185">Reference proteome</keyword>
<dbReference type="AlphaFoldDB" id="A0A8J2TRU4"/>
<proteinExistence type="predicted"/>
<keyword evidence="1" id="KW-0175">Coiled coil</keyword>
<feature type="signal peptide" evidence="2">
    <location>
        <begin position="1"/>
        <end position="17"/>
    </location>
</feature>
<keyword evidence="2" id="KW-0732">Signal</keyword>
<dbReference type="NCBIfam" id="TIGR02898">
    <property type="entry name" value="spore_YhcN_YlaJ"/>
    <property type="match status" value="1"/>
</dbReference>
<dbReference type="RefSeq" id="WP_229733607.1">
    <property type="nucleotide sequence ID" value="NZ_BMEV01000028.1"/>
</dbReference>
<comment type="caution">
    <text evidence="3">The sequence shown here is derived from an EMBL/GenBank/DDBJ whole genome shotgun (WGS) entry which is preliminary data.</text>
</comment>
<protein>
    <submittedName>
        <fullName evidence="3">Lipoprotein YhcN</fullName>
    </submittedName>
</protein>
<dbReference type="InterPro" id="IPR014247">
    <property type="entry name" value="Spore_lipoprot_YhcN/YlaJ"/>
</dbReference>